<dbReference type="EMBL" id="VLLI01000006">
    <property type="protein sequence ID" value="TWI99872.1"/>
    <property type="molecule type" value="Genomic_DNA"/>
</dbReference>
<dbReference type="OrthoDB" id="1491239at2"/>
<evidence type="ECO:0008006" key="4">
    <source>
        <dbReference type="Google" id="ProtNLM"/>
    </source>
</evidence>
<proteinExistence type="predicted"/>
<gene>
    <name evidence="2" type="ORF">JN11_02287</name>
</gene>
<evidence type="ECO:0000313" key="2">
    <source>
        <dbReference type="EMBL" id="TWI99872.1"/>
    </source>
</evidence>
<dbReference type="RefSeq" id="WP_144912593.1">
    <property type="nucleotide sequence ID" value="NZ_VLLI01000006.1"/>
</dbReference>
<dbReference type="AlphaFoldDB" id="A0A562U201"/>
<sequence length="458" mass="49700">MIKYSRALVTILLAVIAFGAKAQSTTTPATSSPYSRYGLGEYAPALLPQNIAMGGIGTAINSVSGYNNINVINPASYGMINYTTIDAGIYATIDNLNQNNGTGGTTSVTNANFRLSHVAFAMPVNRHSALSFGLLPYSELGYNYKITQNNFGTSPTPSNPNTPKVDTNAVNYLYNGEGGLSKAYIGYGYHIGKHLLIGGNVSYIFGNLAESTETEIPTLYGTLDSKVQQTNSVGGFNYDYGIQYSFDFADVNGNTNKHLVFGYSTSTGSSLNSTSSYVVSQYTYDSSGNQNLAADSLVNNTGTKSKIKLPRINRFGVSFQNDGHFLIGADYTVGNWSSLTIDGTNAGLQNSKTLNVGGSITPNINALRNYWARVDYRFGFIYEDTYLNVNNTDIKKQAVTFGFGLPLPNSLSTFDKINLSAEVGREGTLNNGLVKENYVNIHIGFTLNDKWFQRFKFQ</sequence>
<organism evidence="2 3">
    <name type="scientific">Mucilaginibacter frigoritolerans</name>
    <dbReference type="NCBI Taxonomy" id="652788"/>
    <lineage>
        <taxon>Bacteria</taxon>
        <taxon>Pseudomonadati</taxon>
        <taxon>Bacteroidota</taxon>
        <taxon>Sphingobacteriia</taxon>
        <taxon>Sphingobacteriales</taxon>
        <taxon>Sphingobacteriaceae</taxon>
        <taxon>Mucilaginibacter</taxon>
    </lineage>
</organism>
<comment type="caution">
    <text evidence="2">The sequence shown here is derived from an EMBL/GenBank/DDBJ whole genome shotgun (WGS) entry which is preliminary data.</text>
</comment>
<dbReference type="Gene3D" id="2.40.160.60">
    <property type="entry name" value="Outer membrane protein transport protein (OMPP1/FadL/TodX)"/>
    <property type="match status" value="1"/>
</dbReference>
<protein>
    <recommendedName>
        <fullName evidence="4">Long-subunit fatty acid transport protein</fullName>
    </recommendedName>
</protein>
<evidence type="ECO:0000256" key="1">
    <source>
        <dbReference type="SAM" id="SignalP"/>
    </source>
</evidence>
<feature type="chain" id="PRO_5021959918" description="Long-subunit fatty acid transport protein" evidence="1">
    <location>
        <begin position="23"/>
        <end position="458"/>
    </location>
</feature>
<dbReference type="SUPFAM" id="SSF56935">
    <property type="entry name" value="Porins"/>
    <property type="match status" value="1"/>
</dbReference>
<keyword evidence="1" id="KW-0732">Signal</keyword>
<reference evidence="2 3" key="1">
    <citation type="submission" date="2019-07" db="EMBL/GenBank/DDBJ databases">
        <title>Genomic Encyclopedia of Archaeal and Bacterial Type Strains, Phase II (KMG-II): from individual species to whole genera.</title>
        <authorList>
            <person name="Goeker M."/>
        </authorList>
    </citation>
    <scope>NUCLEOTIDE SEQUENCE [LARGE SCALE GENOMIC DNA]</scope>
    <source>
        <strain evidence="2 3">ATCC BAA-1854</strain>
    </source>
</reference>
<keyword evidence="3" id="KW-1185">Reference proteome</keyword>
<evidence type="ECO:0000313" key="3">
    <source>
        <dbReference type="Proteomes" id="UP000317010"/>
    </source>
</evidence>
<accession>A0A562U201</accession>
<feature type="signal peptide" evidence="1">
    <location>
        <begin position="1"/>
        <end position="22"/>
    </location>
</feature>
<dbReference type="Proteomes" id="UP000317010">
    <property type="component" value="Unassembled WGS sequence"/>
</dbReference>
<name>A0A562U201_9SPHI</name>